<name>A0A2P2CCJ6_9ZZZZ</name>
<organism evidence="5">
    <name type="scientific">metagenome</name>
    <dbReference type="NCBI Taxonomy" id="256318"/>
    <lineage>
        <taxon>unclassified sequences</taxon>
        <taxon>metagenomes</taxon>
    </lineage>
</organism>
<proteinExistence type="predicted"/>
<accession>A0A2P2CCJ6</accession>
<keyword evidence="3" id="KW-1133">Transmembrane helix</keyword>
<dbReference type="Pfam" id="PF04191">
    <property type="entry name" value="PEMT"/>
    <property type="match status" value="1"/>
</dbReference>
<evidence type="ECO:0000256" key="3">
    <source>
        <dbReference type="ARBA" id="ARBA00022989"/>
    </source>
</evidence>
<dbReference type="InterPro" id="IPR007318">
    <property type="entry name" value="Phopholipid_MeTrfase"/>
</dbReference>
<sequence length="156" mass="16525">MVRVPPPVIALAAVLGQRALTGPTGRPPAARAVLATTLVALSGSLAGAASRQFARRGTTIDPIHPDQASVLVTTGPNAITRNPMYVGLAGVVVAHAVWRGSWMALLPVAGYLALIDRLQIPAEENALVGRFGPDYEAYRETTPRWLDRRSLEAVRG</sequence>
<gene>
    <name evidence="5" type="ORF">NOCA2530031</name>
</gene>
<evidence type="ECO:0008006" key="6">
    <source>
        <dbReference type="Google" id="ProtNLM"/>
    </source>
</evidence>
<reference evidence="5" key="1">
    <citation type="submission" date="2015-08" db="EMBL/GenBank/DDBJ databases">
        <authorList>
            <person name="Babu N.S."/>
            <person name="Beckwith C.J."/>
            <person name="Beseler K.G."/>
            <person name="Brison A."/>
            <person name="Carone J.V."/>
            <person name="Caskin T.P."/>
            <person name="Diamond M."/>
            <person name="Durham M.E."/>
            <person name="Foxe J.M."/>
            <person name="Go M."/>
            <person name="Henderson B.A."/>
            <person name="Jones I.B."/>
            <person name="McGettigan J.A."/>
            <person name="Micheletti S.J."/>
            <person name="Nasrallah M.E."/>
            <person name="Ortiz D."/>
            <person name="Piller C.R."/>
            <person name="Privatt S.R."/>
            <person name="Schneider S.L."/>
            <person name="Sharp S."/>
            <person name="Smith T.C."/>
            <person name="Stanton J.D."/>
            <person name="Ullery H.E."/>
            <person name="Wilson R.J."/>
            <person name="Serrano M.G."/>
            <person name="Buck G."/>
            <person name="Lee V."/>
            <person name="Wang Y."/>
            <person name="Carvalho R."/>
            <person name="Voegtly L."/>
            <person name="Shi R."/>
            <person name="Duckworth R."/>
            <person name="Johnson A."/>
            <person name="Loviza R."/>
            <person name="Walstead R."/>
            <person name="Shah Z."/>
            <person name="Kiflezghi M."/>
            <person name="Wade K."/>
            <person name="Ball S.L."/>
            <person name="Bradley K.W."/>
            <person name="Asai D.J."/>
            <person name="Bowman C.A."/>
            <person name="Russell D.A."/>
            <person name="Pope W.H."/>
            <person name="Jacobs-Sera D."/>
            <person name="Hendrix R.W."/>
            <person name="Hatfull G.F."/>
        </authorList>
    </citation>
    <scope>NUCLEOTIDE SEQUENCE</scope>
</reference>
<evidence type="ECO:0000256" key="4">
    <source>
        <dbReference type="ARBA" id="ARBA00023136"/>
    </source>
</evidence>
<dbReference type="Gene3D" id="1.20.120.1630">
    <property type="match status" value="1"/>
</dbReference>
<keyword evidence="4" id="KW-0472">Membrane</keyword>
<dbReference type="AlphaFoldDB" id="A0A2P2CCJ6"/>
<protein>
    <recommendedName>
        <fullName evidence="6">Isoprenylcysteine carboxyl methyltransferase</fullName>
    </recommendedName>
</protein>
<keyword evidence="2" id="KW-0812">Transmembrane</keyword>
<evidence type="ECO:0000256" key="1">
    <source>
        <dbReference type="ARBA" id="ARBA00004127"/>
    </source>
</evidence>
<comment type="subcellular location">
    <subcellularLocation>
        <location evidence="1">Endomembrane system</location>
        <topology evidence="1">Multi-pass membrane protein</topology>
    </subcellularLocation>
</comment>
<evidence type="ECO:0000256" key="2">
    <source>
        <dbReference type="ARBA" id="ARBA00022692"/>
    </source>
</evidence>
<evidence type="ECO:0000313" key="5">
    <source>
        <dbReference type="EMBL" id="CUR58672.1"/>
    </source>
</evidence>
<dbReference type="EMBL" id="CZKA01000049">
    <property type="protein sequence ID" value="CUR58672.1"/>
    <property type="molecule type" value="Genomic_DNA"/>
</dbReference>
<dbReference type="GO" id="GO:0012505">
    <property type="term" value="C:endomembrane system"/>
    <property type="evidence" value="ECO:0007669"/>
    <property type="project" value="UniProtKB-SubCell"/>
</dbReference>